<dbReference type="GO" id="GO:0046872">
    <property type="term" value="F:metal ion binding"/>
    <property type="evidence" value="ECO:0007669"/>
    <property type="project" value="UniProtKB-KW"/>
</dbReference>
<dbReference type="OrthoDB" id="9813995at2"/>
<dbReference type="PROSITE" id="PS00198">
    <property type="entry name" value="4FE4S_FER_1"/>
    <property type="match status" value="2"/>
</dbReference>
<feature type="domain" description="4Fe-4S ferredoxin-type" evidence="5">
    <location>
        <begin position="205"/>
        <end position="229"/>
    </location>
</feature>
<proteinExistence type="predicted"/>
<dbReference type="RefSeq" id="WP_087359567.1">
    <property type="nucleotide sequence ID" value="NZ_NFLJ01000041.1"/>
</dbReference>
<dbReference type="InterPro" id="IPR047964">
    <property type="entry name" value="EFR1-like"/>
</dbReference>
<keyword evidence="7" id="KW-1185">Reference proteome</keyword>
<dbReference type="Gene3D" id="3.40.50.360">
    <property type="match status" value="1"/>
</dbReference>
<dbReference type="EMBL" id="NFLJ01000041">
    <property type="protein sequence ID" value="OUQ32674.1"/>
    <property type="molecule type" value="Genomic_DNA"/>
</dbReference>
<keyword evidence="2" id="KW-0408">Iron</keyword>
<name>A0A1Y4SRY4_9FIRM</name>
<evidence type="ECO:0000256" key="1">
    <source>
        <dbReference type="ARBA" id="ARBA00022723"/>
    </source>
</evidence>
<dbReference type="NCBIfam" id="NF038196">
    <property type="entry name" value="ferrodoxin_EFR1"/>
    <property type="match status" value="1"/>
</dbReference>
<dbReference type="PROSITE" id="PS51379">
    <property type="entry name" value="4FE4S_FER_2"/>
    <property type="match status" value="2"/>
</dbReference>
<feature type="coiled-coil region" evidence="4">
    <location>
        <begin position="116"/>
        <end position="143"/>
    </location>
</feature>
<keyword evidence="1" id="KW-0479">Metal-binding</keyword>
<sequence length="257" mass="29547">MIFYYTATGNCLYVARQIEEDLYSIPQELKKEDLRYKADKIGIVAPIYAGELPQTVRRFLAKAKFDTPYFYMLLTYGNRDTVAGVWSENFCKEHGIHVDFIQTIKMVDNYLPSFDMEEQMAINKHVDEQIQEAKARLEAQEKDIPQPTKESQEVYQMVTKRFTDHPELNNGETIQITDQCAGCTICEQVCPIGNIQMVNGKAQRKSKTCDFCLACVQNCPFHAIALKFDKNPNARYRHPKITLKDIVKSNHQGGTEK</sequence>
<reference evidence="6 7" key="1">
    <citation type="journal article" date="2018" name="BMC Genomics">
        <title>Whole genome sequencing and function prediction of 133 gut anaerobes isolated from chicken caecum in pure cultures.</title>
        <authorList>
            <person name="Medvecky M."/>
            <person name="Cejkova D."/>
            <person name="Polansky O."/>
            <person name="Karasova D."/>
            <person name="Kubasova T."/>
            <person name="Cizek A."/>
            <person name="Rychlik I."/>
        </authorList>
    </citation>
    <scope>NUCLEOTIDE SEQUENCE [LARGE SCALE GENOMIC DNA]</scope>
    <source>
        <strain evidence="6 7">An13</strain>
    </source>
</reference>
<evidence type="ECO:0000256" key="4">
    <source>
        <dbReference type="SAM" id="Coils"/>
    </source>
</evidence>
<accession>A0A1Y4SRY4</accession>
<dbReference type="Gene3D" id="3.30.70.20">
    <property type="match status" value="1"/>
</dbReference>
<keyword evidence="3" id="KW-0411">Iron-sulfur</keyword>
<dbReference type="AlphaFoldDB" id="A0A1Y4SRY4"/>
<evidence type="ECO:0000313" key="7">
    <source>
        <dbReference type="Proteomes" id="UP000195305"/>
    </source>
</evidence>
<feature type="domain" description="4Fe-4S ferredoxin-type" evidence="5">
    <location>
        <begin position="171"/>
        <end position="200"/>
    </location>
</feature>
<dbReference type="GO" id="GO:0051536">
    <property type="term" value="F:iron-sulfur cluster binding"/>
    <property type="evidence" value="ECO:0007669"/>
    <property type="project" value="UniProtKB-KW"/>
</dbReference>
<dbReference type="InterPro" id="IPR017896">
    <property type="entry name" value="4Fe4S_Fe-S-bd"/>
</dbReference>
<dbReference type="Pfam" id="PF13187">
    <property type="entry name" value="Fer4_9"/>
    <property type="match status" value="1"/>
</dbReference>
<comment type="caution">
    <text evidence="6">The sequence shown here is derived from an EMBL/GenBank/DDBJ whole genome shotgun (WGS) entry which is preliminary data.</text>
</comment>
<evidence type="ECO:0000259" key="5">
    <source>
        <dbReference type="PROSITE" id="PS51379"/>
    </source>
</evidence>
<dbReference type="SUPFAM" id="SSF52218">
    <property type="entry name" value="Flavoproteins"/>
    <property type="match status" value="1"/>
</dbReference>
<evidence type="ECO:0000313" key="6">
    <source>
        <dbReference type="EMBL" id="OUQ32674.1"/>
    </source>
</evidence>
<evidence type="ECO:0000256" key="2">
    <source>
        <dbReference type="ARBA" id="ARBA00023004"/>
    </source>
</evidence>
<organism evidence="6 7">
    <name type="scientific">Massilimicrobiota timonensis</name>
    <dbReference type="NCBI Taxonomy" id="1776392"/>
    <lineage>
        <taxon>Bacteria</taxon>
        <taxon>Bacillati</taxon>
        <taxon>Bacillota</taxon>
        <taxon>Erysipelotrichia</taxon>
        <taxon>Erysipelotrichales</taxon>
        <taxon>Erysipelotrichaceae</taxon>
        <taxon>Massilimicrobiota</taxon>
    </lineage>
</organism>
<dbReference type="SUPFAM" id="SSF54862">
    <property type="entry name" value="4Fe-4S ferredoxins"/>
    <property type="match status" value="1"/>
</dbReference>
<dbReference type="InterPro" id="IPR017900">
    <property type="entry name" value="4Fe4S_Fe_S_CS"/>
</dbReference>
<dbReference type="Proteomes" id="UP000195305">
    <property type="component" value="Unassembled WGS sequence"/>
</dbReference>
<keyword evidence="4" id="KW-0175">Coiled coil</keyword>
<gene>
    <name evidence="6" type="ORF">B5E75_12090</name>
</gene>
<dbReference type="InterPro" id="IPR029039">
    <property type="entry name" value="Flavoprotein-like_sf"/>
</dbReference>
<evidence type="ECO:0000256" key="3">
    <source>
        <dbReference type="ARBA" id="ARBA00023014"/>
    </source>
</evidence>
<protein>
    <submittedName>
        <fullName evidence="6">4Fe-4S ferredoxin</fullName>
    </submittedName>
</protein>